<dbReference type="InterPro" id="IPR021005">
    <property type="entry name" value="Znf_CGNR"/>
</dbReference>
<gene>
    <name evidence="2" type="ORF">BJ992_004427</name>
</gene>
<dbReference type="Proteomes" id="UP000555564">
    <property type="component" value="Unassembled WGS sequence"/>
</dbReference>
<dbReference type="Pfam" id="PF07336">
    <property type="entry name" value="ABATE"/>
    <property type="match status" value="1"/>
</dbReference>
<dbReference type="EMBL" id="JACHIU010000001">
    <property type="protein sequence ID" value="MBB6474996.1"/>
    <property type="molecule type" value="Genomic_DNA"/>
</dbReference>
<name>A0A7X0M9J0_9ACTN</name>
<evidence type="ECO:0000313" key="3">
    <source>
        <dbReference type="Proteomes" id="UP000555564"/>
    </source>
</evidence>
<dbReference type="RefSeq" id="WP_184983972.1">
    <property type="nucleotide sequence ID" value="NZ_BAAALO010000072.1"/>
</dbReference>
<keyword evidence="3" id="KW-1185">Reference proteome</keyword>
<feature type="domain" description="Zinc finger CGNR" evidence="1">
    <location>
        <begin position="139"/>
        <end position="182"/>
    </location>
</feature>
<protein>
    <submittedName>
        <fullName evidence="2">Putative RNA-binding Zn ribbon-like protein</fullName>
    </submittedName>
</protein>
<dbReference type="InterPro" id="IPR010852">
    <property type="entry name" value="ABATE"/>
</dbReference>
<evidence type="ECO:0000259" key="1">
    <source>
        <dbReference type="Pfam" id="PF11706"/>
    </source>
</evidence>
<organism evidence="2 3">
    <name type="scientific">Sphaerisporangium rubeum</name>
    <dbReference type="NCBI Taxonomy" id="321317"/>
    <lineage>
        <taxon>Bacteria</taxon>
        <taxon>Bacillati</taxon>
        <taxon>Actinomycetota</taxon>
        <taxon>Actinomycetes</taxon>
        <taxon>Streptosporangiales</taxon>
        <taxon>Streptosporangiaceae</taxon>
        <taxon>Sphaerisporangium</taxon>
    </lineage>
</organism>
<evidence type="ECO:0000313" key="2">
    <source>
        <dbReference type="EMBL" id="MBB6474996.1"/>
    </source>
</evidence>
<accession>A0A7X0M9J0</accession>
<dbReference type="PANTHER" id="PTHR35525:SF3">
    <property type="entry name" value="BLL6575 PROTEIN"/>
    <property type="match status" value="1"/>
</dbReference>
<proteinExistence type="predicted"/>
<dbReference type="Pfam" id="PF11706">
    <property type="entry name" value="zf-CGNR"/>
    <property type="match status" value="1"/>
</dbReference>
<dbReference type="PANTHER" id="PTHR35525">
    <property type="entry name" value="BLL6575 PROTEIN"/>
    <property type="match status" value="1"/>
</dbReference>
<reference evidence="2 3" key="1">
    <citation type="submission" date="2020-08" db="EMBL/GenBank/DDBJ databases">
        <title>Sequencing the genomes of 1000 actinobacteria strains.</title>
        <authorList>
            <person name="Klenk H.-P."/>
        </authorList>
    </citation>
    <scope>NUCLEOTIDE SEQUENCE [LARGE SCALE GENOMIC DNA]</scope>
    <source>
        <strain evidence="2 3">DSM 44936</strain>
    </source>
</reference>
<dbReference type="AlphaFoldDB" id="A0A7X0M9J0"/>
<dbReference type="SUPFAM" id="SSF160904">
    <property type="entry name" value="Jann2411-like"/>
    <property type="match status" value="1"/>
</dbReference>
<sequence>MPFGHDMACSLAAVADLINTAPQTAADGSDGLATLPDLEAYVSRRKVSGVGEVRQADLEQARALRATFLDIFASPDASTAVERVNALLERTRITARLTEHDGYPLHVHYFGPGASLTEHLAADCGVALAHLLVMGEWERLRACTAPGCAKVFFDESRNRSRVYCDSRTCGNRMHVAAYRARRRA</sequence>
<dbReference type="InterPro" id="IPR023286">
    <property type="entry name" value="ABATE_dom_sf"/>
</dbReference>
<dbReference type="Gene3D" id="1.10.3300.10">
    <property type="entry name" value="Jann2411-like domain"/>
    <property type="match status" value="1"/>
</dbReference>
<comment type="caution">
    <text evidence="2">The sequence shown here is derived from an EMBL/GenBank/DDBJ whole genome shotgun (WGS) entry which is preliminary data.</text>
</comment>